<dbReference type="STRING" id="1423815.FC27_GL001512"/>
<evidence type="ECO:0000313" key="1">
    <source>
        <dbReference type="EMBL" id="KRL65619.1"/>
    </source>
</evidence>
<dbReference type="Proteomes" id="UP000051647">
    <property type="component" value="Unassembled WGS sequence"/>
</dbReference>
<gene>
    <name evidence="1" type="ORF">FC27_GL001512</name>
</gene>
<name>A0A0R1SIF6_9LACO</name>
<dbReference type="PATRIC" id="fig|1423815.3.peg.1549"/>
<dbReference type="eggNOG" id="ENOG502ZU5A">
    <property type="taxonomic scope" value="Bacteria"/>
</dbReference>
<dbReference type="EMBL" id="AZFA01000031">
    <property type="protein sequence ID" value="KRL65619.1"/>
    <property type="molecule type" value="Genomic_DNA"/>
</dbReference>
<proteinExistence type="predicted"/>
<sequence length="318" mass="36690">MEKIDRKDLSDNIVKQIEKIEQTSNKTVEVFSDFQKQDILTLDQASHTSDDTTIKVEITNEEFADFVLLHELYHVELEITDQPKINVAVTSEDQNLDGRILTTANSIYETLEHSMIIKKQLADKSFDTKTKEAYLAGVERTLNPNVAIDDANMVFFRALILFDATVFASKRGNVEWKENYNSAYKFVDEAMKIIDKNDLTVPFEFRRALISILEAYDNLIAVHGYQGMDYHDFLSITPVVSNHQLRLNLNQVYQIKHTAFKMRDTHQDAFSLLAINDGQSVAALGFNVDKVTPEFYKEFYQQTVQDMFEVNNIDYVIR</sequence>
<organism evidence="1 2">
    <name type="scientific">Companilactobacillus versmoldensis DSM 14857 = KCTC 3814</name>
    <dbReference type="NCBI Taxonomy" id="1423815"/>
    <lineage>
        <taxon>Bacteria</taxon>
        <taxon>Bacillati</taxon>
        <taxon>Bacillota</taxon>
        <taxon>Bacilli</taxon>
        <taxon>Lactobacillales</taxon>
        <taxon>Lactobacillaceae</taxon>
        <taxon>Companilactobacillus</taxon>
    </lineage>
</organism>
<evidence type="ECO:0008006" key="3">
    <source>
        <dbReference type="Google" id="ProtNLM"/>
    </source>
</evidence>
<keyword evidence="2" id="KW-1185">Reference proteome</keyword>
<accession>A0A0R1SIF6</accession>
<reference evidence="1 2" key="1">
    <citation type="journal article" date="2015" name="Genome Announc.">
        <title>Expanding the biotechnology potential of lactobacilli through comparative genomics of 213 strains and associated genera.</title>
        <authorList>
            <person name="Sun Z."/>
            <person name="Harris H.M."/>
            <person name="McCann A."/>
            <person name="Guo C."/>
            <person name="Argimon S."/>
            <person name="Zhang W."/>
            <person name="Yang X."/>
            <person name="Jeffery I.B."/>
            <person name="Cooney J.C."/>
            <person name="Kagawa T.F."/>
            <person name="Liu W."/>
            <person name="Song Y."/>
            <person name="Salvetti E."/>
            <person name="Wrobel A."/>
            <person name="Rasinkangas P."/>
            <person name="Parkhill J."/>
            <person name="Rea M.C."/>
            <person name="O'Sullivan O."/>
            <person name="Ritari J."/>
            <person name="Douillard F.P."/>
            <person name="Paul Ross R."/>
            <person name="Yang R."/>
            <person name="Briner A.E."/>
            <person name="Felis G.E."/>
            <person name="de Vos W.M."/>
            <person name="Barrangou R."/>
            <person name="Klaenhammer T.R."/>
            <person name="Caufield P.W."/>
            <person name="Cui Y."/>
            <person name="Zhang H."/>
            <person name="O'Toole P.W."/>
        </authorList>
    </citation>
    <scope>NUCLEOTIDE SEQUENCE [LARGE SCALE GENOMIC DNA]</scope>
    <source>
        <strain evidence="1 2">DSM 14857</strain>
    </source>
</reference>
<dbReference type="RefSeq" id="WP_010624992.1">
    <property type="nucleotide sequence ID" value="NZ_AZFA01000031.1"/>
</dbReference>
<comment type="caution">
    <text evidence="1">The sequence shown here is derived from an EMBL/GenBank/DDBJ whole genome shotgun (WGS) entry which is preliminary data.</text>
</comment>
<protein>
    <recommendedName>
        <fullName evidence="3">IpaB EvcA family protein</fullName>
    </recommendedName>
</protein>
<evidence type="ECO:0000313" key="2">
    <source>
        <dbReference type="Proteomes" id="UP000051647"/>
    </source>
</evidence>
<dbReference type="OrthoDB" id="2246846at2"/>
<dbReference type="AlphaFoldDB" id="A0A0R1SIF6"/>